<organism evidence="2 3">
    <name type="scientific">Colletotrichum lupini</name>
    <dbReference type="NCBI Taxonomy" id="145971"/>
    <lineage>
        <taxon>Eukaryota</taxon>
        <taxon>Fungi</taxon>
        <taxon>Dikarya</taxon>
        <taxon>Ascomycota</taxon>
        <taxon>Pezizomycotina</taxon>
        <taxon>Sordariomycetes</taxon>
        <taxon>Hypocreomycetidae</taxon>
        <taxon>Glomerellales</taxon>
        <taxon>Glomerellaceae</taxon>
        <taxon>Colletotrichum</taxon>
        <taxon>Colletotrichum acutatum species complex</taxon>
    </lineage>
</organism>
<accession>A0A9Q8WH42</accession>
<gene>
    <name evidence="2" type="ORF">CLUP02_08948</name>
</gene>
<protein>
    <submittedName>
        <fullName evidence="2">Uncharacterized protein</fullName>
    </submittedName>
</protein>
<keyword evidence="3" id="KW-1185">Reference proteome</keyword>
<dbReference type="GeneID" id="73342939"/>
<reference evidence="2" key="1">
    <citation type="journal article" date="2021" name="Mol. Plant Microbe Interact.">
        <title>Complete Genome Sequence of the Plant-Pathogenic Fungus Colletotrichum lupini.</title>
        <authorList>
            <person name="Baroncelli R."/>
            <person name="Pensec F."/>
            <person name="Da Lio D."/>
            <person name="Boufleur T."/>
            <person name="Vicente I."/>
            <person name="Sarrocco S."/>
            <person name="Picot A."/>
            <person name="Baraldi E."/>
            <person name="Sukno S."/>
            <person name="Thon M."/>
            <person name="Le Floch G."/>
        </authorList>
    </citation>
    <scope>NUCLEOTIDE SEQUENCE</scope>
    <source>
        <strain evidence="2">IMI 504893</strain>
    </source>
</reference>
<dbReference type="KEGG" id="clup:CLUP02_08948"/>
<dbReference type="RefSeq" id="XP_049145072.1">
    <property type="nucleotide sequence ID" value="XM_049287929.1"/>
</dbReference>
<sequence length="914" mass="101983">MSIAHRRGRESNPKDKAALARRYLTLATPKTKRNHAADGRAWPFFLSGRNSNEGKNAESLGYLAAFPGSPGQETLFLTSLGPGSLKGTRKFSLEAMMNDDTAPFTAGGRGSQADQRRARSQTGADGDVTIRHPFISSGFLIEWKPEGDPKGYATASDTFHRREAVCFMSLAIAIFDADRDNVSPSEPQCREHPIFGPVPAGEARSHVANDTSPSNSDISEAALDAHLHRREGRRWGRIDSQSAGEDHRSSGSWSLLVWLISSAGAPAMTTDRLGTLLDFLPTASNPSYAFVLELLDPGMFFCNLFCGVFSAETRCRTETGAPPSSVLSTPIQPTFHIFLPCLGKIDAADEPDTSAKRCKTLPPSVNGTAEWLTNLKITSAVLRKRMQVFWSDVMVPEMELGRLSRERSAIFIHWNRRDFPSFSFASRRSHAWVNRDGQQDKFIKHSLYFFAFLASAAANCHRISRMQWSSPAMSLACRLTAHQFHLPCSFILTCYCWQSGPVGTLLFPNTVRPSVGFPPRPPGYTTYSIRRHPVLTPHFQLIKQLLPPGKKGALPHYHPWQESWLAPNHKVHNPPTGGGSIILASSQLAQLMSFPSSSHRDAPPKNLTNFHLDLPVASRFRERPRPSFTSRSRNFAVLWMNRSNGGGGVRVSKKAQEAIRNHLLEVYRLSQVHQTRRPTHLPTAHSLHASSRDDAQEYKIVRLSLPRLRGTHHATVIRSRVQPCAFLRHKELPFASANGIPYQRGAFDPKNTVRLFGDSTRLTDDSIRSYMMTDRVTFLLLLPKKHGYSFRGRPYEKLPGRKLARSHKRSPRTRRPCTPRAVIQPFGIHRVQNVVLSFPSEKSTKWPADPHQDHPAGLILWGRGGNEVTAWQCPVDPDRQGFFFLVSLDRGTNSRLETLGLLNLSVTSPPLALE</sequence>
<dbReference type="Proteomes" id="UP000830671">
    <property type="component" value="Chromosome 4"/>
</dbReference>
<name>A0A9Q8WH42_9PEZI</name>
<dbReference type="EMBL" id="CP019476">
    <property type="protein sequence ID" value="UQC83453.1"/>
    <property type="molecule type" value="Genomic_DNA"/>
</dbReference>
<evidence type="ECO:0000313" key="2">
    <source>
        <dbReference type="EMBL" id="UQC83453.1"/>
    </source>
</evidence>
<proteinExistence type="predicted"/>
<dbReference type="AlphaFoldDB" id="A0A9Q8WH42"/>
<evidence type="ECO:0000313" key="3">
    <source>
        <dbReference type="Proteomes" id="UP000830671"/>
    </source>
</evidence>
<feature type="region of interest" description="Disordered" evidence="1">
    <location>
        <begin position="100"/>
        <end position="123"/>
    </location>
</feature>
<evidence type="ECO:0000256" key="1">
    <source>
        <dbReference type="SAM" id="MobiDB-lite"/>
    </source>
</evidence>